<dbReference type="InterPro" id="IPR038495">
    <property type="entry name" value="ATPase_E_C"/>
</dbReference>
<dbReference type="GO" id="GO:0046961">
    <property type="term" value="F:proton-transporting ATPase activity, rotational mechanism"/>
    <property type="evidence" value="ECO:0007669"/>
    <property type="project" value="InterPro"/>
</dbReference>
<keyword evidence="3" id="KW-0406">Ion transport</keyword>
<gene>
    <name evidence="4" type="ORF">GSLYS_00003077001</name>
</gene>
<comment type="similarity">
    <text evidence="1">Belongs to the V-ATPase E subunit family.</text>
</comment>
<sequence length="230" mass="26653">MAGMSDTEVQGQIKHMIAFIEQEASEKVEEIDAKAEEEFNLEKGRLVQSARAKVMDYYDKKIKQVELQKKIQQSNLLNTSRLQILKRKEELLNDLLDEARRSAHKTVNEDPARYRETMITLTLQGLAQLLEPKITVQVRQQDAELMKQIVPEVQQKYKKVTHDKYEVKLTVDDLNFLPSELIGGVVLSAHGDKIRINNTLNERLKLISRQMQPEVRETLFGPNPNRKFKD</sequence>
<protein>
    <recommendedName>
        <fullName evidence="6">V-type proton ATPase subunit E</fullName>
    </recommendedName>
</protein>
<dbReference type="Gene3D" id="6.10.250.1620">
    <property type="match status" value="1"/>
</dbReference>
<evidence type="ECO:0000256" key="1">
    <source>
        <dbReference type="ARBA" id="ARBA00005901"/>
    </source>
</evidence>
<dbReference type="Gene3D" id="3.30.2320.30">
    <property type="entry name" value="ATP synthase, E subunit, C-terminal"/>
    <property type="match status" value="1"/>
</dbReference>
<dbReference type="Pfam" id="PF01991">
    <property type="entry name" value="vATP-synt_E"/>
    <property type="match status" value="1"/>
</dbReference>
<dbReference type="InterPro" id="IPR002842">
    <property type="entry name" value="ATPase_V1_Esu"/>
</dbReference>
<name>A0AAV2H5D2_LYMST</name>
<reference evidence="4 5" key="1">
    <citation type="submission" date="2024-04" db="EMBL/GenBank/DDBJ databases">
        <authorList>
            <consortium name="Genoscope - CEA"/>
            <person name="William W."/>
        </authorList>
    </citation>
    <scope>NUCLEOTIDE SEQUENCE [LARGE SCALE GENOMIC DNA]</scope>
</reference>
<evidence type="ECO:0000313" key="4">
    <source>
        <dbReference type="EMBL" id="CAL1528907.1"/>
    </source>
</evidence>
<evidence type="ECO:0008006" key="6">
    <source>
        <dbReference type="Google" id="ProtNLM"/>
    </source>
</evidence>
<evidence type="ECO:0000256" key="3">
    <source>
        <dbReference type="ARBA" id="ARBA00023065"/>
    </source>
</evidence>
<dbReference type="Proteomes" id="UP001497497">
    <property type="component" value="Unassembled WGS sequence"/>
</dbReference>
<dbReference type="AlphaFoldDB" id="A0AAV2H5D2"/>
<proteinExistence type="inferred from homology"/>
<evidence type="ECO:0000256" key="2">
    <source>
        <dbReference type="ARBA" id="ARBA00022448"/>
    </source>
</evidence>
<dbReference type="SUPFAM" id="SSF160527">
    <property type="entry name" value="V-type ATPase subunit E-like"/>
    <property type="match status" value="1"/>
</dbReference>
<evidence type="ECO:0000313" key="5">
    <source>
        <dbReference type="Proteomes" id="UP001497497"/>
    </source>
</evidence>
<dbReference type="PANTHER" id="PTHR45715">
    <property type="entry name" value="ATPASE H+-TRANSPORTING V1 SUBUNIT E1A-RELATED"/>
    <property type="match status" value="1"/>
</dbReference>
<dbReference type="EMBL" id="CAXITT010000040">
    <property type="protein sequence ID" value="CAL1528907.1"/>
    <property type="molecule type" value="Genomic_DNA"/>
</dbReference>
<keyword evidence="2" id="KW-0813">Transport</keyword>
<accession>A0AAV2H5D2</accession>
<dbReference type="HAMAP" id="MF_00311">
    <property type="entry name" value="ATP_synth_E_arch"/>
    <property type="match status" value="1"/>
</dbReference>
<keyword evidence="5" id="KW-1185">Reference proteome</keyword>
<comment type="caution">
    <text evidence="4">The sequence shown here is derived from an EMBL/GenBank/DDBJ whole genome shotgun (WGS) entry which is preliminary data.</text>
</comment>
<dbReference type="GO" id="GO:0033178">
    <property type="term" value="C:proton-transporting two-sector ATPase complex, catalytic domain"/>
    <property type="evidence" value="ECO:0007669"/>
    <property type="project" value="InterPro"/>
</dbReference>
<organism evidence="4 5">
    <name type="scientific">Lymnaea stagnalis</name>
    <name type="common">Great pond snail</name>
    <name type="synonym">Helix stagnalis</name>
    <dbReference type="NCBI Taxonomy" id="6523"/>
    <lineage>
        <taxon>Eukaryota</taxon>
        <taxon>Metazoa</taxon>
        <taxon>Spiralia</taxon>
        <taxon>Lophotrochozoa</taxon>
        <taxon>Mollusca</taxon>
        <taxon>Gastropoda</taxon>
        <taxon>Heterobranchia</taxon>
        <taxon>Euthyneura</taxon>
        <taxon>Panpulmonata</taxon>
        <taxon>Hygrophila</taxon>
        <taxon>Lymnaeoidea</taxon>
        <taxon>Lymnaeidae</taxon>
        <taxon>Lymnaea</taxon>
    </lineage>
</organism>